<evidence type="ECO:0000313" key="1">
    <source>
        <dbReference type="EMBL" id="KIK99052.1"/>
    </source>
</evidence>
<dbReference type="AlphaFoldDB" id="A0A0D0DKN6"/>
<dbReference type="HOGENOM" id="CLU_2886485_0_0_1"/>
<dbReference type="InParanoid" id="A0A0D0DKN6"/>
<evidence type="ECO:0000313" key="2">
    <source>
        <dbReference type="Proteomes" id="UP000054538"/>
    </source>
</evidence>
<accession>A0A0D0DKN6</accession>
<organism evidence="1 2">
    <name type="scientific">Paxillus rubicundulus Ve08.2h10</name>
    <dbReference type="NCBI Taxonomy" id="930991"/>
    <lineage>
        <taxon>Eukaryota</taxon>
        <taxon>Fungi</taxon>
        <taxon>Dikarya</taxon>
        <taxon>Basidiomycota</taxon>
        <taxon>Agaricomycotina</taxon>
        <taxon>Agaricomycetes</taxon>
        <taxon>Agaricomycetidae</taxon>
        <taxon>Boletales</taxon>
        <taxon>Paxilineae</taxon>
        <taxon>Paxillaceae</taxon>
        <taxon>Paxillus</taxon>
    </lineage>
</organism>
<sequence>MNISYGTYWSVMIAASVRFKAPSGRVAWPNVATNASVDSQKRITHAAAAINRIIGPCSPFPQT</sequence>
<proteinExistence type="predicted"/>
<dbReference type="EMBL" id="KN824871">
    <property type="protein sequence ID" value="KIK99052.1"/>
    <property type="molecule type" value="Genomic_DNA"/>
</dbReference>
<name>A0A0D0DKN6_9AGAM</name>
<gene>
    <name evidence="1" type="ORF">PAXRUDRAFT_823152</name>
</gene>
<reference evidence="2" key="2">
    <citation type="submission" date="2015-01" db="EMBL/GenBank/DDBJ databases">
        <title>Evolutionary Origins and Diversification of the Mycorrhizal Mutualists.</title>
        <authorList>
            <consortium name="DOE Joint Genome Institute"/>
            <consortium name="Mycorrhizal Genomics Consortium"/>
            <person name="Kohler A."/>
            <person name="Kuo A."/>
            <person name="Nagy L.G."/>
            <person name="Floudas D."/>
            <person name="Copeland A."/>
            <person name="Barry K.W."/>
            <person name="Cichocki N."/>
            <person name="Veneault-Fourrey C."/>
            <person name="LaButti K."/>
            <person name="Lindquist E.A."/>
            <person name="Lipzen A."/>
            <person name="Lundell T."/>
            <person name="Morin E."/>
            <person name="Murat C."/>
            <person name="Riley R."/>
            <person name="Ohm R."/>
            <person name="Sun H."/>
            <person name="Tunlid A."/>
            <person name="Henrissat B."/>
            <person name="Grigoriev I.V."/>
            <person name="Hibbett D.S."/>
            <person name="Martin F."/>
        </authorList>
    </citation>
    <scope>NUCLEOTIDE SEQUENCE [LARGE SCALE GENOMIC DNA]</scope>
    <source>
        <strain evidence="2">Ve08.2h10</strain>
    </source>
</reference>
<protein>
    <submittedName>
        <fullName evidence="1">Uncharacterized protein</fullName>
    </submittedName>
</protein>
<reference evidence="1 2" key="1">
    <citation type="submission" date="2014-04" db="EMBL/GenBank/DDBJ databases">
        <authorList>
            <consortium name="DOE Joint Genome Institute"/>
            <person name="Kuo A."/>
            <person name="Kohler A."/>
            <person name="Jargeat P."/>
            <person name="Nagy L.G."/>
            <person name="Floudas D."/>
            <person name="Copeland A."/>
            <person name="Barry K.W."/>
            <person name="Cichocki N."/>
            <person name="Veneault-Fourrey C."/>
            <person name="LaButti K."/>
            <person name="Lindquist E.A."/>
            <person name="Lipzen A."/>
            <person name="Lundell T."/>
            <person name="Morin E."/>
            <person name="Murat C."/>
            <person name="Sun H."/>
            <person name="Tunlid A."/>
            <person name="Henrissat B."/>
            <person name="Grigoriev I.V."/>
            <person name="Hibbett D.S."/>
            <person name="Martin F."/>
            <person name="Nordberg H.P."/>
            <person name="Cantor M.N."/>
            <person name="Hua S.X."/>
        </authorList>
    </citation>
    <scope>NUCLEOTIDE SEQUENCE [LARGE SCALE GENOMIC DNA]</scope>
    <source>
        <strain evidence="1 2">Ve08.2h10</strain>
    </source>
</reference>
<keyword evidence="2" id="KW-1185">Reference proteome</keyword>
<dbReference type="Proteomes" id="UP000054538">
    <property type="component" value="Unassembled WGS sequence"/>
</dbReference>